<dbReference type="PANTHER" id="PTHR43534:SF1">
    <property type="entry name" value="4FE-4S CLUSTER CONTAINING PARA FAMILY ATPASE PROTEIN"/>
    <property type="match status" value="1"/>
</dbReference>
<dbReference type="PROSITE" id="PS51379">
    <property type="entry name" value="4FE4S_FER_2"/>
    <property type="match status" value="2"/>
</dbReference>
<evidence type="ECO:0000313" key="2">
    <source>
        <dbReference type="EMBL" id="RZN64191.1"/>
    </source>
</evidence>
<dbReference type="Gene3D" id="3.40.50.300">
    <property type="entry name" value="P-loop containing nucleotide triphosphate hydrolases"/>
    <property type="match status" value="1"/>
</dbReference>
<dbReference type="SUPFAM" id="SSF52540">
    <property type="entry name" value="P-loop containing nucleoside triphosphate hydrolases"/>
    <property type="match status" value="1"/>
</dbReference>
<dbReference type="AlphaFoldDB" id="A0A520KRD4"/>
<accession>A0A520KRD4</accession>
<protein>
    <submittedName>
        <fullName evidence="2">(4Fe-4S)-binding protein</fullName>
    </submittedName>
</protein>
<feature type="domain" description="4Fe-4S ferredoxin-type" evidence="1">
    <location>
        <begin position="87"/>
        <end position="116"/>
    </location>
</feature>
<evidence type="ECO:0000259" key="1">
    <source>
        <dbReference type="PROSITE" id="PS51379"/>
    </source>
</evidence>
<dbReference type="SUPFAM" id="SSF54862">
    <property type="entry name" value="4Fe-4S ferredoxins"/>
    <property type="match status" value="1"/>
</dbReference>
<reference evidence="2 3" key="1">
    <citation type="journal article" date="2019" name="Nat. Microbiol.">
        <title>Wide diversity of methane and short-chain alkane metabolisms in uncultured archaea.</title>
        <authorList>
            <person name="Borrel G."/>
            <person name="Adam P.S."/>
            <person name="McKay L.J."/>
            <person name="Chen L.X."/>
            <person name="Sierra-Garcia I.N."/>
            <person name="Sieber C.M."/>
            <person name="Letourneur Q."/>
            <person name="Ghozlane A."/>
            <person name="Andersen G.L."/>
            <person name="Li W.J."/>
            <person name="Hallam S.J."/>
            <person name="Muyzer G."/>
            <person name="de Oliveira V.M."/>
            <person name="Inskeep W.P."/>
            <person name="Banfield J.F."/>
            <person name="Gribaldo S."/>
        </authorList>
    </citation>
    <scope>NUCLEOTIDE SEQUENCE [LARGE SCALE GENOMIC DNA]</scope>
    <source>
        <strain evidence="2">NM1a</strain>
    </source>
</reference>
<dbReference type="InterPro" id="IPR017896">
    <property type="entry name" value="4Fe4S_Fe-S-bd"/>
</dbReference>
<proteinExistence type="predicted"/>
<dbReference type="CDD" id="cd03110">
    <property type="entry name" value="SIMIBI_bact_arch"/>
    <property type="match status" value="1"/>
</dbReference>
<dbReference type="Pfam" id="PF01656">
    <property type="entry name" value="CbiA"/>
    <property type="match status" value="1"/>
</dbReference>
<sequence>MRQIAVISGKGGSGKTTVVASIASVAENIVLVDCDVDAPNLGILIEHEVREKHEFYGMQKANILQDRCISCGLCEEACRFDAIRNNGIYSIDRTACEGCRFCTEVCSSEAIEMVDNLSGYWFLSHSAYGPFIHARLKAGEENSGKLVSLIRNEAREVAEKADTDNILIDAPAGIGCPVIATLSGVDEAIVVFEPTLSGLHDGIRAIEIAEHFGAKLYCMINRSDLNEKISKEIKGLCRQKGIKILEEIPYDIRFVKALNEKRIATEMYKDIRHIFKQIWGRINESD</sequence>
<comment type="caution">
    <text evidence="2">The sequence shown here is derived from an EMBL/GenBank/DDBJ whole genome shotgun (WGS) entry which is preliminary data.</text>
</comment>
<dbReference type="Gene3D" id="3.30.70.20">
    <property type="match status" value="1"/>
</dbReference>
<dbReference type="Proteomes" id="UP000317158">
    <property type="component" value="Unassembled WGS sequence"/>
</dbReference>
<dbReference type="Pfam" id="PF00037">
    <property type="entry name" value="Fer4"/>
    <property type="match status" value="1"/>
</dbReference>
<dbReference type="InterPro" id="IPR002586">
    <property type="entry name" value="CobQ/CobB/MinD/ParA_Nub-bd_dom"/>
</dbReference>
<evidence type="ECO:0000313" key="3">
    <source>
        <dbReference type="Proteomes" id="UP000317158"/>
    </source>
</evidence>
<dbReference type="EMBL" id="RXIF01000009">
    <property type="protein sequence ID" value="RZN64191.1"/>
    <property type="molecule type" value="Genomic_DNA"/>
</dbReference>
<feature type="domain" description="4Fe-4S ferredoxin-type" evidence="1">
    <location>
        <begin position="59"/>
        <end position="84"/>
    </location>
</feature>
<dbReference type="PANTHER" id="PTHR43534">
    <property type="entry name" value="MIND SUPERFAMILY P-LOOP ATPASE CONTAINING AN INSERTED FERREDOXIN DOMAIN"/>
    <property type="match status" value="1"/>
</dbReference>
<dbReference type="InterPro" id="IPR027417">
    <property type="entry name" value="P-loop_NTPase"/>
</dbReference>
<name>A0A520KRD4_METT2</name>
<organism evidence="2 3">
    <name type="scientific">Methanoliparum thermophilum</name>
    <dbReference type="NCBI Taxonomy" id="2491083"/>
    <lineage>
        <taxon>Archaea</taxon>
        <taxon>Methanobacteriati</taxon>
        <taxon>Methanobacteriota</taxon>
        <taxon>Candidatus Methanoliparia</taxon>
        <taxon>Candidatus Methanoliparales</taxon>
        <taxon>Candidatus Methanoliparaceae</taxon>
        <taxon>Candidatus Methanoliparum</taxon>
    </lineage>
</organism>
<gene>
    <name evidence="2" type="ORF">EF806_05105</name>
</gene>